<name>A0A563E437_9MICO</name>
<gene>
    <name evidence="1" type="ORF">FGL98_05880</name>
</gene>
<dbReference type="Proteomes" id="UP000320244">
    <property type="component" value="Unassembled WGS sequence"/>
</dbReference>
<reference evidence="1 2" key="2">
    <citation type="submission" date="2019-08" db="EMBL/GenBank/DDBJ databases">
        <title>Jejuicoccus antrihumi gen. nov., sp. nov., a new member of the family Dermacoccaceae isolated from a cave.</title>
        <authorList>
            <person name="Schumann P."/>
            <person name="Kim I.S."/>
        </authorList>
    </citation>
    <scope>NUCLEOTIDE SEQUENCE [LARGE SCALE GENOMIC DNA]</scope>
    <source>
        <strain evidence="1 2">C5-26</strain>
    </source>
</reference>
<dbReference type="RefSeq" id="WP_146315810.1">
    <property type="nucleotide sequence ID" value="NZ_VCQV01000006.1"/>
</dbReference>
<comment type="caution">
    <text evidence="1">The sequence shown here is derived from an EMBL/GenBank/DDBJ whole genome shotgun (WGS) entry which is preliminary data.</text>
</comment>
<sequence length="164" mass="17522">MGDNSGVAGRAIVQVAALERGQADDLVTAINVGRTTFTVMLPGDRLLRLPYDISADELFAALSSIVAGLAAEVPTPDHFPSEPLTCHQKWTELLDDIGGWHQMLNGVSPGLRLASIRRTDAVADITVTDDHRRTTTTIPLDDGHLVVGLNDDIATRFGTLSGHT</sequence>
<keyword evidence="2" id="KW-1185">Reference proteome</keyword>
<evidence type="ECO:0000313" key="1">
    <source>
        <dbReference type="EMBL" id="TWP37287.1"/>
    </source>
</evidence>
<proteinExistence type="predicted"/>
<protein>
    <submittedName>
        <fullName evidence="1">Uncharacterized protein</fullName>
    </submittedName>
</protein>
<organism evidence="1 2">
    <name type="scientific">Leekyejoonella antrihumi</name>
    <dbReference type="NCBI Taxonomy" id="1660198"/>
    <lineage>
        <taxon>Bacteria</taxon>
        <taxon>Bacillati</taxon>
        <taxon>Actinomycetota</taxon>
        <taxon>Actinomycetes</taxon>
        <taxon>Micrococcales</taxon>
        <taxon>Dermacoccaceae</taxon>
        <taxon>Leekyejoonella</taxon>
    </lineage>
</organism>
<accession>A0A563E437</accession>
<reference evidence="1 2" key="1">
    <citation type="submission" date="2019-05" db="EMBL/GenBank/DDBJ databases">
        <authorList>
            <person name="Lee S.D."/>
        </authorList>
    </citation>
    <scope>NUCLEOTIDE SEQUENCE [LARGE SCALE GENOMIC DNA]</scope>
    <source>
        <strain evidence="1 2">C5-26</strain>
    </source>
</reference>
<evidence type="ECO:0000313" key="2">
    <source>
        <dbReference type="Proteomes" id="UP000320244"/>
    </source>
</evidence>
<dbReference type="EMBL" id="VCQV01000006">
    <property type="protein sequence ID" value="TWP37287.1"/>
    <property type="molecule type" value="Genomic_DNA"/>
</dbReference>
<dbReference type="OrthoDB" id="10002569at2"/>
<dbReference type="AlphaFoldDB" id="A0A563E437"/>